<reference evidence="2 3" key="1">
    <citation type="journal article" date="2020" name="G3 (Bethesda)">
        <title>CeMbio - The Caenorhabditis elegans Microbiome Resource.</title>
        <authorList>
            <person name="Dirksen P."/>
            <person name="Assie A."/>
            <person name="Zimmermann J."/>
            <person name="Zhang F."/>
            <person name="Tietje A.M."/>
            <person name="Marsh S.A."/>
            <person name="Felix M.A."/>
            <person name="Shapira M."/>
            <person name="Kaleta C."/>
            <person name="Schulenburg H."/>
            <person name="Samuel B."/>
        </authorList>
    </citation>
    <scope>NUCLEOTIDE SEQUENCE [LARGE SCALE GENOMIC DNA]</scope>
    <source>
        <strain evidence="2 3">BIGb0170</strain>
    </source>
</reference>
<accession>A0A7G5E1T6</accession>
<gene>
    <name evidence="2" type="ORF">HS960_09950</name>
</gene>
<evidence type="ECO:0000313" key="3">
    <source>
        <dbReference type="Proteomes" id="UP000515450"/>
    </source>
</evidence>
<dbReference type="EMBL" id="CP058555">
    <property type="protein sequence ID" value="QMV67961.1"/>
    <property type="molecule type" value="Genomic_DNA"/>
</dbReference>
<evidence type="ECO:0000256" key="1">
    <source>
        <dbReference type="SAM" id="Coils"/>
    </source>
</evidence>
<name>A0A7G5E1T6_9SPHI</name>
<evidence type="ECO:0000313" key="2">
    <source>
        <dbReference type="EMBL" id="QMV67961.1"/>
    </source>
</evidence>
<proteinExistence type="predicted"/>
<keyword evidence="1" id="KW-0175">Coiled coil</keyword>
<sequence length="423" mass="48666">MKRLILLVFFIFFAIGGWAQSEIDKTLSDLDKVRSQSKDNLEKIRKKLGEVEDDEKESVGSLVFQSSIPIYKKCKGKGEREQIGMAAIEKVELSIYEGFIRHLNVKIVGKNGSFSNTLIMGITEKRFKRNRAKYDVIDLEEPNIFVIIQDLIALEHPKSYLPEDVDLFTYIPSSSDENPNKKELVLYKKNGINTIFDVRLYSDLLSLLGDEKNALAQTDIRFRQTIHRTNIRNLPLFFVQYFKVNFNYSKFDSKDENVMLSSFSNTDVLRKRFINAELALNAFNGYIGPKAADKYYFDIGVSAGKTRLKRSETDSVYIDNTDIFFEGGVSFKFSSNSGVNANIRAIRLFSPSTIGYNDQINKSFINFMRYSVDLFWNPAKEKANRLFLRMNYVDPTNGSYKKEGFLQAQFGYSLLFSELINKN</sequence>
<organism evidence="2 3">
    <name type="scientific">Sphingobacterium paramultivorum</name>
    <dbReference type="NCBI Taxonomy" id="2886510"/>
    <lineage>
        <taxon>Bacteria</taxon>
        <taxon>Pseudomonadati</taxon>
        <taxon>Bacteroidota</taxon>
        <taxon>Sphingobacteriia</taxon>
        <taxon>Sphingobacteriales</taxon>
        <taxon>Sphingobacteriaceae</taxon>
        <taxon>Sphingobacterium</taxon>
    </lineage>
</organism>
<protein>
    <submittedName>
        <fullName evidence="2">Uncharacterized protein</fullName>
    </submittedName>
</protein>
<feature type="coiled-coil region" evidence="1">
    <location>
        <begin position="27"/>
        <end position="54"/>
    </location>
</feature>
<keyword evidence="3" id="KW-1185">Reference proteome</keyword>
<dbReference type="Proteomes" id="UP000515450">
    <property type="component" value="Chromosome"/>
</dbReference>
<dbReference type="AlphaFoldDB" id="A0A7G5E1T6"/>
<dbReference type="RefSeq" id="WP_182332465.1">
    <property type="nucleotide sequence ID" value="NZ_CP058555.1"/>
</dbReference>